<evidence type="ECO:0000313" key="2">
    <source>
        <dbReference type="EMBL" id="MBA8824678.1"/>
    </source>
</evidence>
<protein>
    <submittedName>
        <fullName evidence="2">Uncharacterized protein</fullName>
    </submittedName>
</protein>
<dbReference type="RefSeq" id="WP_182543914.1">
    <property type="nucleotide sequence ID" value="NZ_JACGWZ010000002.1"/>
</dbReference>
<gene>
    <name evidence="2" type="ORF">FHX42_002025</name>
</gene>
<evidence type="ECO:0000256" key="1">
    <source>
        <dbReference type="SAM" id="MobiDB-lite"/>
    </source>
</evidence>
<accession>A0A839E130</accession>
<proteinExistence type="predicted"/>
<organism evidence="2 3">
    <name type="scientific">Halosaccharopolyspora lacisalsi</name>
    <dbReference type="NCBI Taxonomy" id="1000566"/>
    <lineage>
        <taxon>Bacteria</taxon>
        <taxon>Bacillati</taxon>
        <taxon>Actinomycetota</taxon>
        <taxon>Actinomycetes</taxon>
        <taxon>Pseudonocardiales</taxon>
        <taxon>Pseudonocardiaceae</taxon>
        <taxon>Halosaccharopolyspora</taxon>
    </lineage>
</organism>
<dbReference type="EMBL" id="JACGWZ010000002">
    <property type="protein sequence ID" value="MBA8824678.1"/>
    <property type="molecule type" value="Genomic_DNA"/>
</dbReference>
<dbReference type="Proteomes" id="UP000569329">
    <property type="component" value="Unassembled WGS sequence"/>
</dbReference>
<evidence type="ECO:0000313" key="3">
    <source>
        <dbReference type="Proteomes" id="UP000569329"/>
    </source>
</evidence>
<reference evidence="2 3" key="1">
    <citation type="submission" date="2020-07" db="EMBL/GenBank/DDBJ databases">
        <title>Sequencing the genomes of 1000 actinobacteria strains.</title>
        <authorList>
            <person name="Klenk H.-P."/>
        </authorList>
    </citation>
    <scope>NUCLEOTIDE SEQUENCE [LARGE SCALE GENOMIC DNA]</scope>
    <source>
        <strain evidence="2 3">DSM 45975</strain>
    </source>
</reference>
<feature type="region of interest" description="Disordered" evidence="1">
    <location>
        <begin position="1"/>
        <end position="34"/>
    </location>
</feature>
<name>A0A839E130_9PSEU</name>
<keyword evidence="3" id="KW-1185">Reference proteome</keyword>
<comment type="caution">
    <text evidence="2">The sequence shown here is derived from an EMBL/GenBank/DDBJ whole genome shotgun (WGS) entry which is preliminary data.</text>
</comment>
<sequence>MVAGGFDRTSVPPHHCRRESARRDAQPGTDGEHTVSVDLATELGRASTRLATRLADPALVHTIGDLEAITDGFATTVGGLAEGVTAMAAWMRTAGHGGTLSGHTSVVADRLAHAGDELDRLRQAVAQAASPEN</sequence>
<feature type="compositionally biased region" description="Basic and acidic residues" evidence="1">
    <location>
        <begin position="18"/>
        <end position="34"/>
    </location>
</feature>
<dbReference type="AlphaFoldDB" id="A0A839E130"/>